<feature type="domain" description="DUF6493" evidence="2">
    <location>
        <begin position="183"/>
        <end position="331"/>
    </location>
</feature>
<dbReference type="STRING" id="47871.GA0070608_5053"/>
<evidence type="ECO:0000313" key="4">
    <source>
        <dbReference type="EMBL" id="WSA31996.1"/>
    </source>
</evidence>
<feature type="compositionally biased region" description="Pro residues" evidence="1">
    <location>
        <begin position="404"/>
        <end position="413"/>
    </location>
</feature>
<evidence type="ECO:0000256" key="1">
    <source>
        <dbReference type="SAM" id="MobiDB-lite"/>
    </source>
</evidence>
<dbReference type="Proteomes" id="UP001334804">
    <property type="component" value="Chromosome"/>
</dbReference>
<dbReference type="Pfam" id="PF20103">
    <property type="entry name" value="DUF6493"/>
    <property type="match status" value="1"/>
</dbReference>
<dbReference type="RefSeq" id="WP_245715933.1">
    <property type="nucleotide sequence ID" value="NZ_CP109071.1"/>
</dbReference>
<evidence type="ECO:0000259" key="2">
    <source>
        <dbReference type="Pfam" id="PF20103"/>
    </source>
</evidence>
<organism evidence="3 5">
    <name type="scientific">Micromonospora peucetia</name>
    <dbReference type="NCBI Taxonomy" id="47871"/>
    <lineage>
        <taxon>Bacteria</taxon>
        <taxon>Bacillati</taxon>
        <taxon>Actinomycetota</taxon>
        <taxon>Actinomycetes</taxon>
        <taxon>Micromonosporales</taxon>
        <taxon>Micromonosporaceae</taxon>
        <taxon>Micromonospora</taxon>
    </lineage>
</organism>
<evidence type="ECO:0000313" key="5">
    <source>
        <dbReference type="Proteomes" id="UP000199343"/>
    </source>
</evidence>
<evidence type="ECO:0000313" key="6">
    <source>
        <dbReference type="Proteomes" id="UP001334804"/>
    </source>
</evidence>
<name>A0A1C6W1T4_9ACTN</name>
<dbReference type="Proteomes" id="UP000199343">
    <property type="component" value="Unassembled WGS sequence"/>
</dbReference>
<keyword evidence="6" id="KW-1185">Reference proteome</keyword>
<dbReference type="EMBL" id="CP109071">
    <property type="protein sequence ID" value="WSA31996.1"/>
    <property type="molecule type" value="Genomic_DNA"/>
</dbReference>
<sequence>MSRAQQTLLMKSTLRRRRELAAGGTSDLLDLVQSGLANQVAAALAELPEQRRREIGGDLTTWFKQRQQATWWTAGSSTALAAAVVGCLPTAAQAATILTRNTINPYGERAATLVSQVAEERGITWLGDLAHRLAAKANQQTWVERWRFLAALLRVTETAPPTNDRFVELWLNSVEQPDRRANQSTPLIERLRADPFLTAMLPRLFEVDGLGSRMMFDEVTTTGDERQRHVLPTALARLATEGSIDRKTLIDGAIGRLLRGDRAVALRAFTILLTELEPTTAEVATRATDYLRLLTDAPAPTATMAQKALRQLPDLEIDAVLDTSRDVLLRPDKTLVKAQLSWLDRLARQHRDRATQIAEVIAVAAEHPAVELRDRANTLATRHGHDPTATGTGRAFARPRADDLPPPAPPAPAPTPITDVDELAEEVAALLGTQSQGAPLDRILDGLVRLTTTDSTRVHTALTPVIERRHWSWGNEHRYDPLCLCEVVVDVLTTAAATDQQARRRSRWEALLAAVRRTDRTTPQPELIATNPRMPAPHRLLRARLLEIGAHANEPGHPGLLATPTSANGLLDPLTLLERLAALGDRTPWHWDLTQALLRLPADTDEAVAGKATALGTPAGERLATWLRTGGLPQPVMRATTVTRRSRKGSYDWEHDQLPPRRILVELRPPDGHDDRYGLLTADPAPLGGDEHSGWAHLWPSILPGHRGVIAAYTLPIVAATADMDQRDGTAVLPLLAESSGPGGVALDLALAYGLGARHGADRVATLDALLGLAGAGQLDATGTGEQLGRLIAGQLVKLTRALEPLRDAALAGAPLTVWRLTAAALPAILATPTPPRGLPDLLSLAAETASTTGTRIEVPGLDELAARGGTSRLGTEARRLRHALDTA</sequence>
<proteinExistence type="predicted"/>
<evidence type="ECO:0000313" key="3">
    <source>
        <dbReference type="EMBL" id="SCL72535.1"/>
    </source>
</evidence>
<gene>
    <name evidence="3" type="ORF">GA0070608_5053</name>
    <name evidence="4" type="ORF">OIE14_28405</name>
</gene>
<reference evidence="3 5" key="1">
    <citation type="submission" date="2016-06" db="EMBL/GenBank/DDBJ databases">
        <authorList>
            <person name="Kjaerup R.B."/>
            <person name="Dalgaard T.S."/>
            <person name="Juul-Madsen H.R."/>
        </authorList>
    </citation>
    <scope>NUCLEOTIDE SEQUENCE [LARGE SCALE GENOMIC DNA]</scope>
    <source>
        <strain evidence="3 5">DSM 43363</strain>
    </source>
</reference>
<dbReference type="AlphaFoldDB" id="A0A1C6W1T4"/>
<dbReference type="InterPro" id="IPR045472">
    <property type="entry name" value="DUF6493"/>
</dbReference>
<accession>A0A1C6W1T4</accession>
<dbReference type="EMBL" id="FMIC01000002">
    <property type="protein sequence ID" value="SCL72535.1"/>
    <property type="molecule type" value="Genomic_DNA"/>
</dbReference>
<feature type="region of interest" description="Disordered" evidence="1">
    <location>
        <begin position="381"/>
        <end position="413"/>
    </location>
</feature>
<protein>
    <submittedName>
        <fullName evidence="4">DUF6493 family protein</fullName>
    </submittedName>
</protein>
<reference evidence="4 6" key="2">
    <citation type="submission" date="2022-10" db="EMBL/GenBank/DDBJ databases">
        <title>The complete genomes of actinobacterial strains from the NBC collection.</title>
        <authorList>
            <person name="Joergensen T.S."/>
            <person name="Alvarez Arevalo M."/>
            <person name="Sterndorff E.B."/>
            <person name="Faurdal D."/>
            <person name="Vuksanovic O."/>
            <person name="Mourched A.-S."/>
            <person name="Charusanti P."/>
            <person name="Shaw S."/>
            <person name="Blin K."/>
            <person name="Weber T."/>
        </authorList>
    </citation>
    <scope>NUCLEOTIDE SEQUENCE [LARGE SCALE GENOMIC DNA]</scope>
    <source>
        <strain evidence="4 6">NBC 01809</strain>
    </source>
</reference>